<dbReference type="OrthoDB" id="63946at2"/>
<evidence type="ECO:0000256" key="4">
    <source>
        <dbReference type="ARBA" id="ARBA00022729"/>
    </source>
</evidence>
<evidence type="ECO:0000256" key="1">
    <source>
        <dbReference type="ARBA" id="ARBA00004193"/>
    </source>
</evidence>
<dbReference type="GO" id="GO:0005886">
    <property type="term" value="C:plasma membrane"/>
    <property type="evidence" value="ECO:0007669"/>
    <property type="project" value="UniProtKB-SubCell"/>
</dbReference>
<sequence>MKKFLSILLVALFAFVLAACGAETTTSEESTTEEAAGETAEVEQKEITITHELGETTLMTNPEKVVAFDFGVLDSLDSLGVEVAAVPKNLIPDYLSTYNGEEYENVGSLKEIDYETLSEVAPDVIFISGRQADFYEELTEIAPTIYLGVDTTRYMESFEENMMTLGEIFTKQDEVETKLAEIKETMADVKEAAKDKNALVVLLNEGSLSAYGPGSRYGIIHDVMGVPAVDENIEASTHGQSVTFEYIVEKDPDYLFVIDRTAAIGGETSAEEALENELIKGTKAYQNEQIVYLDAAVWYLSGGGLESVDFMINEVATGLE</sequence>
<comment type="similarity">
    <text evidence="2">Belongs to the bacterial solute-binding protein 8 family.</text>
</comment>
<evidence type="ECO:0000256" key="7">
    <source>
        <dbReference type="SAM" id="Coils"/>
    </source>
</evidence>
<evidence type="ECO:0000313" key="11">
    <source>
        <dbReference type="Proteomes" id="UP000181936"/>
    </source>
</evidence>
<name>A0A1L3MUY4_9BACI</name>
<dbReference type="PANTHER" id="PTHR30532">
    <property type="entry name" value="IRON III DICITRATE-BINDING PERIPLASMIC PROTEIN"/>
    <property type="match status" value="1"/>
</dbReference>
<dbReference type="PROSITE" id="PS50983">
    <property type="entry name" value="FE_B12_PBP"/>
    <property type="match status" value="1"/>
</dbReference>
<feature type="signal peptide" evidence="8">
    <location>
        <begin position="1"/>
        <end position="18"/>
    </location>
</feature>
<dbReference type="KEGG" id="bwh:A9C19_16230"/>
<dbReference type="Gene3D" id="3.40.50.1980">
    <property type="entry name" value="Nitrogenase molybdenum iron protein domain"/>
    <property type="match status" value="2"/>
</dbReference>
<evidence type="ECO:0000256" key="8">
    <source>
        <dbReference type="SAM" id="SignalP"/>
    </source>
</evidence>
<dbReference type="EMBL" id="CP016020">
    <property type="protein sequence ID" value="APH06165.1"/>
    <property type="molecule type" value="Genomic_DNA"/>
</dbReference>
<dbReference type="CDD" id="cd01140">
    <property type="entry name" value="FatB"/>
    <property type="match status" value="1"/>
</dbReference>
<evidence type="ECO:0000256" key="2">
    <source>
        <dbReference type="ARBA" id="ARBA00008814"/>
    </source>
</evidence>
<proteinExistence type="inferred from homology"/>
<keyword evidence="3" id="KW-0813">Transport</keyword>
<dbReference type="STRING" id="1547283.A9C19_16230"/>
<dbReference type="InterPro" id="IPR002491">
    <property type="entry name" value="ABC_transptr_periplasmic_BD"/>
</dbReference>
<dbReference type="Pfam" id="PF01497">
    <property type="entry name" value="Peripla_BP_2"/>
    <property type="match status" value="1"/>
</dbReference>
<dbReference type="PROSITE" id="PS51257">
    <property type="entry name" value="PROKAR_LIPOPROTEIN"/>
    <property type="match status" value="1"/>
</dbReference>
<dbReference type="GO" id="GO:1901678">
    <property type="term" value="P:iron coordination entity transport"/>
    <property type="evidence" value="ECO:0007669"/>
    <property type="project" value="UniProtKB-ARBA"/>
</dbReference>
<dbReference type="AlphaFoldDB" id="A0A1L3MUY4"/>
<feature type="chain" id="PRO_5039309618" evidence="8">
    <location>
        <begin position="19"/>
        <end position="320"/>
    </location>
</feature>
<dbReference type="InterPro" id="IPR033870">
    <property type="entry name" value="FatB"/>
</dbReference>
<keyword evidence="7" id="KW-0175">Coiled coil</keyword>
<dbReference type="InterPro" id="IPR051313">
    <property type="entry name" value="Bact_iron-sidero_bind"/>
</dbReference>
<reference evidence="10 11" key="1">
    <citation type="journal article" date="2016" name="Sci. Rep.">
        <title>Complete genome sequence and transcriptomic analysis of a novel marine strain Bacillus weihaiensis reveals the mechanism of brown algae degradation.</title>
        <authorList>
            <person name="Zhu Y."/>
            <person name="Chen P."/>
            <person name="Bao Y."/>
            <person name="Men Y."/>
            <person name="Zeng Y."/>
            <person name="Yang J."/>
            <person name="Sun J."/>
            <person name="Sun Y."/>
        </authorList>
    </citation>
    <scope>NUCLEOTIDE SEQUENCE [LARGE SCALE GENOMIC DNA]</scope>
    <source>
        <strain evidence="10 11">Alg07</strain>
    </source>
</reference>
<evidence type="ECO:0000313" key="10">
    <source>
        <dbReference type="EMBL" id="APH06165.1"/>
    </source>
</evidence>
<keyword evidence="4 8" id="KW-0732">Signal</keyword>
<keyword evidence="5" id="KW-0564">Palmitate</keyword>
<evidence type="ECO:0000256" key="3">
    <source>
        <dbReference type="ARBA" id="ARBA00022448"/>
    </source>
</evidence>
<keyword evidence="6" id="KW-0449">Lipoprotein</keyword>
<gene>
    <name evidence="10" type="ORF">A9C19_16230</name>
</gene>
<feature type="coiled-coil region" evidence="7">
    <location>
        <begin position="172"/>
        <end position="199"/>
    </location>
</feature>
<feature type="domain" description="Fe/B12 periplasmic-binding" evidence="9">
    <location>
        <begin position="64"/>
        <end position="320"/>
    </location>
</feature>
<keyword evidence="11" id="KW-1185">Reference proteome</keyword>
<dbReference type="RefSeq" id="WP_072580967.1">
    <property type="nucleotide sequence ID" value="NZ_CP016020.1"/>
</dbReference>
<evidence type="ECO:0000259" key="9">
    <source>
        <dbReference type="PROSITE" id="PS50983"/>
    </source>
</evidence>
<protein>
    <submittedName>
        <fullName evidence="10">ABC transporter</fullName>
    </submittedName>
</protein>
<dbReference type="Proteomes" id="UP000181936">
    <property type="component" value="Chromosome"/>
</dbReference>
<organism evidence="10 11">
    <name type="scientific">Bacillus weihaiensis</name>
    <dbReference type="NCBI Taxonomy" id="1547283"/>
    <lineage>
        <taxon>Bacteria</taxon>
        <taxon>Bacillati</taxon>
        <taxon>Bacillota</taxon>
        <taxon>Bacilli</taxon>
        <taxon>Bacillales</taxon>
        <taxon>Bacillaceae</taxon>
        <taxon>Bacillus</taxon>
    </lineage>
</organism>
<dbReference type="PANTHER" id="PTHR30532:SF28">
    <property type="entry name" value="PETROBACTIN-BINDING PROTEIN YCLQ"/>
    <property type="match status" value="1"/>
</dbReference>
<dbReference type="SUPFAM" id="SSF53807">
    <property type="entry name" value="Helical backbone' metal receptor"/>
    <property type="match status" value="1"/>
</dbReference>
<evidence type="ECO:0000256" key="5">
    <source>
        <dbReference type="ARBA" id="ARBA00023139"/>
    </source>
</evidence>
<comment type="subcellular location">
    <subcellularLocation>
        <location evidence="1">Cell membrane</location>
        <topology evidence="1">Lipid-anchor</topology>
    </subcellularLocation>
</comment>
<evidence type="ECO:0000256" key="6">
    <source>
        <dbReference type="ARBA" id="ARBA00023288"/>
    </source>
</evidence>
<accession>A0A1L3MUY4</accession>
<dbReference type="GO" id="GO:0030288">
    <property type="term" value="C:outer membrane-bounded periplasmic space"/>
    <property type="evidence" value="ECO:0007669"/>
    <property type="project" value="TreeGrafter"/>
</dbReference>